<evidence type="ECO:0000313" key="2">
    <source>
        <dbReference type="Proteomes" id="UP000006575"/>
    </source>
</evidence>
<sequence>VYQKFTNYVGIGFFADDVKVEGHSLVVRRPSWALNCLRKPRRVSNAVRDLFCEHRHGSQSLYPAAPKTFPGVVKRMCCSVIDVATFDSSGIAKCARSERLLRAPGIRFDARGR</sequence>
<accession>Q1MA86</accession>
<reference evidence="1 2" key="1">
    <citation type="journal article" date="2006" name="Genome Biol.">
        <title>The genome of Rhizobium leguminosarum has recognizable core and accessory components.</title>
        <authorList>
            <person name="Young J.W."/>
            <person name="Crossman L.C."/>
            <person name="Johnston A.W.B."/>
            <person name="Thomson N.R."/>
            <person name="Ghazoui Z.F."/>
            <person name="Hull K.H."/>
            <person name="Wexler M."/>
            <person name="Curson A.R.J."/>
            <person name="Todd J.D."/>
            <person name="Poole P.S."/>
            <person name="Mauchline T.H."/>
            <person name="East A.K."/>
            <person name="Quail M.A."/>
            <person name="Churcher C."/>
            <person name="Arrowsmith C."/>
            <person name="Cherevach A."/>
            <person name="Chillingworth T."/>
            <person name="Clarke K."/>
            <person name="Cronin A."/>
            <person name="Davis P."/>
            <person name="Fraser A."/>
            <person name="Hance Z."/>
            <person name="Hauser H."/>
            <person name="Jagels K."/>
            <person name="Moule S."/>
            <person name="Mungall K."/>
            <person name="Norbertczak H."/>
            <person name="Rabbinowitsch E."/>
            <person name="Sanders M."/>
            <person name="Simmonds M."/>
            <person name="Whitehead S."/>
            <person name="Parkhill J."/>
        </authorList>
    </citation>
    <scope>NUCLEOTIDE SEQUENCE [LARGE SCALE GENOMIC DNA]</scope>
    <source>
        <strain evidence="2">DSM 114642 / LMG 32736 / 3841</strain>
    </source>
</reference>
<keyword evidence="2" id="KW-1185">Reference proteome</keyword>
<dbReference type="KEGG" id="rle:RL4670"/>
<organism evidence="1 2">
    <name type="scientific">Rhizobium johnstonii (strain DSM 114642 / LMG 32736 / 3841)</name>
    <name type="common">Rhizobium leguminosarum bv. viciae</name>
    <dbReference type="NCBI Taxonomy" id="216596"/>
    <lineage>
        <taxon>Bacteria</taxon>
        <taxon>Pseudomonadati</taxon>
        <taxon>Pseudomonadota</taxon>
        <taxon>Alphaproteobacteria</taxon>
        <taxon>Hyphomicrobiales</taxon>
        <taxon>Rhizobiaceae</taxon>
        <taxon>Rhizobium/Agrobacterium group</taxon>
        <taxon>Rhizobium</taxon>
        <taxon>Rhizobium johnstonii</taxon>
    </lineage>
</organism>
<feature type="non-terminal residue" evidence="1">
    <location>
        <position position="1"/>
    </location>
</feature>
<evidence type="ECO:0000313" key="1">
    <source>
        <dbReference type="EMBL" id="CAK10153.1"/>
    </source>
</evidence>
<dbReference type="HOGENOM" id="CLU_2138886_0_0_5"/>
<protein>
    <submittedName>
        <fullName evidence="1">Uncharacterized protein</fullName>
    </submittedName>
</protein>
<name>Q1MA86_RHIJ3</name>
<proteinExistence type="predicted"/>
<dbReference type="EnsemblBacteria" id="CAK10153">
    <property type="protein sequence ID" value="CAK10153"/>
    <property type="gene ID" value="RL4670"/>
</dbReference>
<gene>
    <name evidence="1" type="ordered locus">RL4670</name>
</gene>
<dbReference type="Proteomes" id="UP000006575">
    <property type="component" value="Chromosome"/>
</dbReference>
<dbReference type="EMBL" id="AM236080">
    <property type="protein sequence ID" value="CAK10153.1"/>
    <property type="molecule type" value="Genomic_DNA"/>
</dbReference>
<dbReference type="AlphaFoldDB" id="Q1MA86"/>